<evidence type="ECO:0000313" key="4">
    <source>
        <dbReference type="Proteomes" id="UP000319004"/>
    </source>
</evidence>
<organism evidence="3 4">
    <name type="scientific">Stieleria neptunia</name>
    <dbReference type="NCBI Taxonomy" id="2527979"/>
    <lineage>
        <taxon>Bacteria</taxon>
        <taxon>Pseudomonadati</taxon>
        <taxon>Planctomycetota</taxon>
        <taxon>Planctomycetia</taxon>
        <taxon>Pirellulales</taxon>
        <taxon>Pirellulaceae</taxon>
        <taxon>Stieleria</taxon>
    </lineage>
</organism>
<dbReference type="OrthoDB" id="9772170at2"/>
<proteinExistence type="predicted"/>
<dbReference type="RefSeq" id="WP_145388424.1">
    <property type="nucleotide sequence ID" value="NZ_CP037423.1"/>
</dbReference>
<dbReference type="InterPro" id="IPR001173">
    <property type="entry name" value="Glyco_trans_2-like"/>
</dbReference>
<keyword evidence="3" id="KW-0328">Glycosyltransferase</keyword>
<dbReference type="Pfam" id="PF00535">
    <property type="entry name" value="Glycos_transf_2"/>
    <property type="match status" value="1"/>
</dbReference>
<gene>
    <name evidence="3" type="primary">epsE_8</name>
    <name evidence="3" type="ORF">Enr13x_38800</name>
</gene>
<protein>
    <submittedName>
        <fullName evidence="3">Glycosyltransferase EpsE</fullName>
        <ecNumber evidence="3">2.4.-.-</ecNumber>
    </submittedName>
</protein>
<dbReference type="Gene3D" id="3.90.550.10">
    <property type="entry name" value="Spore Coat Polysaccharide Biosynthesis Protein SpsA, Chain A"/>
    <property type="match status" value="1"/>
</dbReference>
<sequence>MNADPPRVSIGMPVYNGEKYLAEAIESLLGQTFADFELIIADNCSSDGTEQICRRFAQQDRRIRYHRHRENVGAITNFNGVFEEARGEYFKWAAHDDVCQPQFLQSCVDILDEHRDVVWCHTRSDMIDAQGDSWLHQLPADAEELERQPDGSRWWSGFPRKHFDSADPHLRYAGVLLGTNWCVDSYGLIRASALRKTRLLMPLYGAEKVLMGELSLVGKSMECPQLLFAQRVHADASSNLDTASAQDTFAANRNAKPFVSTRLAILVAHLGAVRHAELSLPERLRCNAVILRYVFQVHKWRRVLNMMRRGAGIGGGGKRMLDAKRRQSPVDAS</sequence>
<dbReference type="PANTHER" id="PTHR22916:SF56">
    <property type="entry name" value="GLYCOSYL TRANSFERASE"/>
    <property type="match status" value="1"/>
</dbReference>
<dbReference type="AlphaFoldDB" id="A0A518HT37"/>
<name>A0A518HT37_9BACT</name>
<accession>A0A518HT37</accession>
<dbReference type="Proteomes" id="UP000319004">
    <property type="component" value="Chromosome"/>
</dbReference>
<dbReference type="CDD" id="cd00761">
    <property type="entry name" value="Glyco_tranf_GTA_type"/>
    <property type="match status" value="1"/>
</dbReference>
<reference evidence="3 4" key="1">
    <citation type="submission" date="2019-03" db="EMBL/GenBank/DDBJ databases">
        <title>Deep-cultivation of Planctomycetes and their phenomic and genomic characterization uncovers novel biology.</title>
        <authorList>
            <person name="Wiegand S."/>
            <person name="Jogler M."/>
            <person name="Boedeker C."/>
            <person name="Pinto D."/>
            <person name="Vollmers J."/>
            <person name="Rivas-Marin E."/>
            <person name="Kohn T."/>
            <person name="Peeters S.H."/>
            <person name="Heuer A."/>
            <person name="Rast P."/>
            <person name="Oberbeckmann S."/>
            <person name="Bunk B."/>
            <person name="Jeske O."/>
            <person name="Meyerdierks A."/>
            <person name="Storesund J.E."/>
            <person name="Kallscheuer N."/>
            <person name="Luecker S."/>
            <person name="Lage O.M."/>
            <person name="Pohl T."/>
            <person name="Merkel B.J."/>
            <person name="Hornburger P."/>
            <person name="Mueller R.-W."/>
            <person name="Bruemmer F."/>
            <person name="Labrenz M."/>
            <person name="Spormann A.M."/>
            <person name="Op den Camp H."/>
            <person name="Overmann J."/>
            <person name="Amann R."/>
            <person name="Jetten M.S.M."/>
            <person name="Mascher T."/>
            <person name="Medema M.H."/>
            <person name="Devos D.P."/>
            <person name="Kaster A.-K."/>
            <person name="Ovreas L."/>
            <person name="Rohde M."/>
            <person name="Galperin M.Y."/>
            <person name="Jogler C."/>
        </authorList>
    </citation>
    <scope>NUCLEOTIDE SEQUENCE [LARGE SCALE GENOMIC DNA]</scope>
    <source>
        <strain evidence="3 4">Enr13</strain>
    </source>
</reference>
<dbReference type="KEGG" id="snep:Enr13x_38800"/>
<evidence type="ECO:0000313" key="3">
    <source>
        <dbReference type="EMBL" id="QDV44019.1"/>
    </source>
</evidence>
<dbReference type="GO" id="GO:0016758">
    <property type="term" value="F:hexosyltransferase activity"/>
    <property type="evidence" value="ECO:0007669"/>
    <property type="project" value="UniProtKB-ARBA"/>
</dbReference>
<dbReference type="EC" id="2.4.-.-" evidence="3"/>
<feature type="domain" description="Glycosyltransferase 2-like" evidence="2">
    <location>
        <begin position="9"/>
        <end position="137"/>
    </location>
</feature>
<dbReference type="InterPro" id="IPR029044">
    <property type="entry name" value="Nucleotide-diphossugar_trans"/>
</dbReference>
<dbReference type="SUPFAM" id="SSF53448">
    <property type="entry name" value="Nucleotide-diphospho-sugar transferases"/>
    <property type="match status" value="1"/>
</dbReference>
<evidence type="ECO:0000259" key="2">
    <source>
        <dbReference type="Pfam" id="PF00535"/>
    </source>
</evidence>
<feature type="region of interest" description="Disordered" evidence="1">
    <location>
        <begin position="314"/>
        <end position="333"/>
    </location>
</feature>
<dbReference type="PANTHER" id="PTHR22916">
    <property type="entry name" value="GLYCOSYLTRANSFERASE"/>
    <property type="match status" value="1"/>
</dbReference>
<keyword evidence="3" id="KW-0808">Transferase</keyword>
<keyword evidence="4" id="KW-1185">Reference proteome</keyword>
<evidence type="ECO:0000256" key="1">
    <source>
        <dbReference type="SAM" id="MobiDB-lite"/>
    </source>
</evidence>
<dbReference type="EMBL" id="CP037423">
    <property type="protein sequence ID" value="QDV44019.1"/>
    <property type="molecule type" value="Genomic_DNA"/>
</dbReference>